<reference evidence="2" key="1">
    <citation type="submission" date="2020-11" db="EMBL/GenBank/DDBJ databases">
        <authorList>
            <consortium name="DOE Joint Genome Institute"/>
            <person name="Ahrendt S."/>
            <person name="Riley R."/>
            <person name="Andreopoulos W."/>
            <person name="Labutti K."/>
            <person name="Pangilinan J."/>
            <person name="Ruiz-Duenas F.J."/>
            <person name="Barrasa J.M."/>
            <person name="Sanchez-Garcia M."/>
            <person name="Camarero S."/>
            <person name="Miyauchi S."/>
            <person name="Serrano A."/>
            <person name="Linde D."/>
            <person name="Babiker R."/>
            <person name="Drula E."/>
            <person name="Ayuso-Fernandez I."/>
            <person name="Pacheco R."/>
            <person name="Padilla G."/>
            <person name="Ferreira P."/>
            <person name="Barriuso J."/>
            <person name="Kellner H."/>
            <person name="Castanera R."/>
            <person name="Alfaro M."/>
            <person name="Ramirez L."/>
            <person name="Pisabarro A.G."/>
            <person name="Kuo A."/>
            <person name="Tritt A."/>
            <person name="Lipzen A."/>
            <person name="He G."/>
            <person name="Yan M."/>
            <person name="Ng V."/>
            <person name="Cullen D."/>
            <person name="Martin F."/>
            <person name="Rosso M.-N."/>
            <person name="Henrissat B."/>
            <person name="Hibbett D."/>
            <person name="Martinez A.T."/>
            <person name="Grigoriev I.V."/>
        </authorList>
    </citation>
    <scope>NUCLEOTIDE SEQUENCE</scope>
    <source>
        <strain evidence="2">MF-IS2</strain>
    </source>
</reference>
<dbReference type="Proteomes" id="UP000807342">
    <property type="component" value="Unassembled WGS sequence"/>
</dbReference>
<proteinExistence type="predicted"/>
<feature type="transmembrane region" description="Helical" evidence="1">
    <location>
        <begin position="46"/>
        <end position="65"/>
    </location>
</feature>
<evidence type="ECO:0000313" key="2">
    <source>
        <dbReference type="EMBL" id="KAF9445232.1"/>
    </source>
</evidence>
<organism evidence="2 3">
    <name type="scientific">Macrolepiota fuliginosa MF-IS2</name>
    <dbReference type="NCBI Taxonomy" id="1400762"/>
    <lineage>
        <taxon>Eukaryota</taxon>
        <taxon>Fungi</taxon>
        <taxon>Dikarya</taxon>
        <taxon>Basidiomycota</taxon>
        <taxon>Agaricomycotina</taxon>
        <taxon>Agaricomycetes</taxon>
        <taxon>Agaricomycetidae</taxon>
        <taxon>Agaricales</taxon>
        <taxon>Agaricineae</taxon>
        <taxon>Agaricaceae</taxon>
        <taxon>Macrolepiota</taxon>
    </lineage>
</organism>
<keyword evidence="1" id="KW-0472">Membrane</keyword>
<keyword evidence="1" id="KW-1133">Transmembrane helix</keyword>
<dbReference type="EMBL" id="MU151315">
    <property type="protein sequence ID" value="KAF9445232.1"/>
    <property type="molecule type" value="Genomic_DNA"/>
</dbReference>
<name>A0A9P5X661_9AGAR</name>
<dbReference type="OrthoDB" id="674604at2759"/>
<keyword evidence="3" id="KW-1185">Reference proteome</keyword>
<accession>A0A9P5X661</accession>
<dbReference type="AlphaFoldDB" id="A0A9P5X661"/>
<sequence>MTCRLEIRVSRDIDNEITLYLTDGLRKIQQRNGLPDSWVSERDKGVLVNLSGGLFIYAATVIRFVGSRELFGPVDQLCAVLALASGDKGTGSVHPLSEIDLFYTLIMRSVPPGILPRIHAILLLIFFPTTIDFWIPVERSQWTNTLWVANTIRLSETQFLNACDSLHSVLELTSSQEIKFYHSSFMDFLQDPSRSGKFCMYSRLDSLRLELLQRLNGVHAGSIGSPGKPIHIDITWPIPEPDNLIFYRLLVDVFFALCQWDGHPLDFLTSEALSNFRFDMIPFLWHDQVFYPHKIYPLSLKRNIHPDFRDRIVQRAYNPVAYLHKPRDALWKYLHVLGCGENRVLCWRGKKYDWHLSPYPTWLKFR</sequence>
<gene>
    <name evidence="2" type="ORF">P691DRAFT_762686</name>
</gene>
<comment type="caution">
    <text evidence="2">The sequence shown here is derived from an EMBL/GenBank/DDBJ whole genome shotgun (WGS) entry which is preliminary data.</text>
</comment>
<keyword evidence="1" id="KW-0812">Transmembrane</keyword>
<evidence type="ECO:0000313" key="3">
    <source>
        <dbReference type="Proteomes" id="UP000807342"/>
    </source>
</evidence>
<evidence type="ECO:0000256" key="1">
    <source>
        <dbReference type="SAM" id="Phobius"/>
    </source>
</evidence>
<protein>
    <submittedName>
        <fullName evidence="2">Uncharacterized protein</fullName>
    </submittedName>
</protein>